<dbReference type="Proteomes" id="UP000736672">
    <property type="component" value="Unassembled WGS sequence"/>
</dbReference>
<dbReference type="OrthoDB" id="4415835at2759"/>
<dbReference type="InterPro" id="IPR006151">
    <property type="entry name" value="Shikm_DH/Glu-tRNA_Rdtase"/>
</dbReference>
<protein>
    <submittedName>
        <fullName evidence="3">Uncharacterized protein</fullName>
    </submittedName>
</protein>
<evidence type="ECO:0000313" key="3">
    <source>
        <dbReference type="EMBL" id="KAH7264633.1"/>
    </source>
</evidence>
<dbReference type="Pfam" id="PF18317">
    <property type="entry name" value="SDH_C"/>
    <property type="match status" value="1"/>
</dbReference>
<dbReference type="SUPFAM" id="SSF53223">
    <property type="entry name" value="Aminoacid dehydrogenase-like, N-terminal domain"/>
    <property type="match status" value="1"/>
</dbReference>
<name>A0A9P9HV69_FUSSL</name>
<dbReference type="InterPro" id="IPR046346">
    <property type="entry name" value="Aminoacid_DH-like_N_sf"/>
</dbReference>
<feature type="domain" description="SDH C-terminal" evidence="2">
    <location>
        <begin position="304"/>
        <end position="331"/>
    </location>
</feature>
<dbReference type="GO" id="GO:0004764">
    <property type="term" value="F:shikimate 3-dehydrogenase (NADP+) activity"/>
    <property type="evidence" value="ECO:0007669"/>
    <property type="project" value="InterPro"/>
</dbReference>
<dbReference type="InterPro" id="IPR041121">
    <property type="entry name" value="SDH_C"/>
</dbReference>
<comment type="caution">
    <text evidence="3">The sequence shown here is derived from an EMBL/GenBank/DDBJ whole genome shotgun (WGS) entry which is preliminary data.</text>
</comment>
<reference evidence="3" key="1">
    <citation type="journal article" date="2021" name="Nat. Commun.">
        <title>Genetic determinants of endophytism in the Arabidopsis root mycobiome.</title>
        <authorList>
            <person name="Mesny F."/>
            <person name="Miyauchi S."/>
            <person name="Thiergart T."/>
            <person name="Pickel B."/>
            <person name="Atanasova L."/>
            <person name="Karlsson M."/>
            <person name="Huettel B."/>
            <person name="Barry K.W."/>
            <person name="Haridas S."/>
            <person name="Chen C."/>
            <person name="Bauer D."/>
            <person name="Andreopoulos W."/>
            <person name="Pangilinan J."/>
            <person name="LaButti K."/>
            <person name="Riley R."/>
            <person name="Lipzen A."/>
            <person name="Clum A."/>
            <person name="Drula E."/>
            <person name="Henrissat B."/>
            <person name="Kohler A."/>
            <person name="Grigoriev I.V."/>
            <person name="Martin F.M."/>
            <person name="Hacquard S."/>
        </authorList>
    </citation>
    <scope>NUCLEOTIDE SEQUENCE</scope>
    <source>
        <strain evidence="3">FSSC 5 MPI-SDFR-AT-0091</strain>
    </source>
</reference>
<dbReference type="Pfam" id="PF01488">
    <property type="entry name" value="Shikimate_DH"/>
    <property type="match status" value="1"/>
</dbReference>
<dbReference type="Gene3D" id="3.40.50.720">
    <property type="entry name" value="NAD(P)-binding Rossmann-like Domain"/>
    <property type="match status" value="1"/>
</dbReference>
<proteinExistence type="predicted"/>
<accession>A0A9P9HV69</accession>
<dbReference type="GO" id="GO:0009423">
    <property type="term" value="P:chorismate biosynthetic process"/>
    <property type="evidence" value="ECO:0007669"/>
    <property type="project" value="TreeGrafter"/>
</dbReference>
<sequence length="333" mass="36691">MAWCISNGNTYPKRASPTPFVYDVALKHLGIPHDFGKRNATSVTDLEPLLYDTNFGGASLAQGFKVSILPLIQHLSVSSKVIGAVNTIIPIRCEWKEGSEDARPPVRFWRDRNHGGPVKGLYGENTDWIGMYRSVKKRLSPVNAVSSKTTGLVLGAGGMARAAVYAMIQMGVRKIFVHNRTTSRAIELADYFNSLGDETTVVGPTRQTPERPTRSPRHTKVHVIKEFGEEWPVGFSQPTIIISCLRASPGTGQPTPNVTLPPNWLRSPHGGVVVDTGYEPLISPLVAQMHQEAHRGWITVDGFHILPEQAAAQFEFFTGRRAPRLHMAAEILK</sequence>
<dbReference type="SUPFAM" id="SSF51735">
    <property type="entry name" value="NAD(P)-binding Rossmann-fold domains"/>
    <property type="match status" value="1"/>
</dbReference>
<keyword evidence="4" id="KW-1185">Reference proteome</keyword>
<organism evidence="3 4">
    <name type="scientific">Fusarium solani</name>
    <name type="common">Filamentous fungus</name>
    <dbReference type="NCBI Taxonomy" id="169388"/>
    <lineage>
        <taxon>Eukaryota</taxon>
        <taxon>Fungi</taxon>
        <taxon>Dikarya</taxon>
        <taxon>Ascomycota</taxon>
        <taxon>Pezizomycotina</taxon>
        <taxon>Sordariomycetes</taxon>
        <taxon>Hypocreomycetidae</taxon>
        <taxon>Hypocreales</taxon>
        <taxon>Nectriaceae</taxon>
        <taxon>Fusarium</taxon>
        <taxon>Fusarium solani species complex</taxon>
    </lineage>
</organism>
<dbReference type="InterPro" id="IPR022893">
    <property type="entry name" value="Shikimate_DH_fam"/>
</dbReference>
<dbReference type="PANTHER" id="PTHR21089">
    <property type="entry name" value="SHIKIMATE DEHYDROGENASE"/>
    <property type="match status" value="1"/>
</dbReference>
<dbReference type="EMBL" id="JAGTJS010000007">
    <property type="protein sequence ID" value="KAH7264633.1"/>
    <property type="molecule type" value="Genomic_DNA"/>
</dbReference>
<dbReference type="AlphaFoldDB" id="A0A9P9HV69"/>
<dbReference type="CDD" id="cd01065">
    <property type="entry name" value="NAD_bind_Shikimate_DH"/>
    <property type="match status" value="1"/>
</dbReference>
<dbReference type="InterPro" id="IPR036291">
    <property type="entry name" value="NAD(P)-bd_dom_sf"/>
</dbReference>
<evidence type="ECO:0000259" key="1">
    <source>
        <dbReference type="Pfam" id="PF01488"/>
    </source>
</evidence>
<evidence type="ECO:0000259" key="2">
    <source>
        <dbReference type="Pfam" id="PF18317"/>
    </source>
</evidence>
<gene>
    <name evidence="3" type="ORF">B0J15DRAFT_464507</name>
</gene>
<dbReference type="PANTHER" id="PTHR21089:SF1">
    <property type="entry name" value="BIFUNCTIONAL 3-DEHYDROQUINATE DEHYDRATASE_SHIKIMATE DEHYDROGENASE, CHLOROPLASTIC"/>
    <property type="match status" value="1"/>
</dbReference>
<dbReference type="Gene3D" id="3.40.50.10860">
    <property type="entry name" value="Leucine Dehydrogenase, chain A, domain 1"/>
    <property type="match status" value="1"/>
</dbReference>
<dbReference type="GO" id="GO:0019632">
    <property type="term" value="P:shikimate metabolic process"/>
    <property type="evidence" value="ECO:0007669"/>
    <property type="project" value="TreeGrafter"/>
</dbReference>
<feature type="domain" description="Quinate/shikimate 5-dehydrogenase/glutamyl-tRNA reductase" evidence="1">
    <location>
        <begin position="148"/>
        <end position="193"/>
    </location>
</feature>
<evidence type="ECO:0000313" key="4">
    <source>
        <dbReference type="Proteomes" id="UP000736672"/>
    </source>
</evidence>